<evidence type="ECO:0000256" key="3">
    <source>
        <dbReference type="ARBA" id="ARBA00022801"/>
    </source>
</evidence>
<dbReference type="InterPro" id="IPR017297">
    <property type="entry name" value="Peptidase_S8A_DPH-A"/>
</dbReference>
<sequence>MGTVLVTAPIATAAPPGSTPPATGDIRTVTLVTGDEVMVQDGRTRSVRPGAGREGMTFSARTHDGHDYVIPADAVRLVAQGRLDRRLFDVTTLLEFGYDDARRDSVPLIVTHPEGRSAPQLAADTVTRELPSIDAVAVAADKGGEVWEALTDGTTTRRTAGGVEKIWLDGKRKSTLEHSVPQIGAPAAWEAGLTGTGTTVAVLDTGVDQTHPDLADREAAEQNFTDAPDNVDRFGHGTHVASIVAGTGAKSDGRFRGVAWGARILDGKVLDDYGSGYESWIVAGMEWAAEQGADVVNMSLGGGDTEELDPLEEAVNTLSVEHGTLFVVAAGNSGPGAESVGSPGSAAAALTVGAVDRDDELAGFSSRGPRVGDGGIKPDITAPGVEIVAALHSEGTIGEPVVDGYTALSGTSMAAPHVAGAAALLAQHHPDWTGAQLKAALSASARPHASLTAFEQGAGRVDVPAALAQSVVTEPTSVSLGTVAWPHGDDQPVSQELTYQNLGETDLTLTLSTEATGPDGTPASLFSLSATELTVPPGGTASVTVTGDTRLGEADGVYSGTVVATGAGTTTRTPVAINREVESYDLTVNVLDKNGAPAVDFFATLIGLDNTTMKFPYDDDGSVRLRMPKGQYLLDVGVIDEQTGHIDLLVHPGLVVDRDLTVTADARDARPIRVTPPSPMEMALGDVGYMVVTELTMSGLAILTDDLSRVSTAQLGEVLPGTTLAGKVNTQWFAEDGSFYGLSWFPAGEVPTGFEKAVQQRDLATVRADLGAAAEGLGGIRVAFPLPREGVAFVVGVGTDVPLPSTRTEYYTTEGGVRWTTDLLLEDRQAETLVGRLTSPPTAYRASRTYPARFNYAVFGPALPPEDVPWVYRYGDYLGVNIPLFSDSSGNAGFSAVETASTQLYRGEELLGETSDAGYGFFEGLPAEPGRYRLVTTATRLKTFDLTTSISAEWTFTSSHADGEDQVAVNLNAVRFLPELDRANSAPAGDPFLVPLLLQDQAGEVSRPRSIRVDVSYDRGASWQRVPVLANLVAVLHHPAAAETVSLRAAATDREGDTVRQTLIDAYKLRK</sequence>
<dbReference type="InterPro" id="IPR000209">
    <property type="entry name" value="Peptidase_S8/S53_dom"/>
</dbReference>
<accession>A0A1Q8BT76</accession>
<dbReference type="InterPro" id="IPR015500">
    <property type="entry name" value="Peptidase_S8_subtilisin-rel"/>
</dbReference>
<dbReference type="PANTHER" id="PTHR43806:SF11">
    <property type="entry name" value="CEREVISIN-RELATED"/>
    <property type="match status" value="1"/>
</dbReference>
<dbReference type="GO" id="GO:0006508">
    <property type="term" value="P:proteolysis"/>
    <property type="evidence" value="ECO:0007669"/>
    <property type="project" value="UniProtKB-KW"/>
</dbReference>
<dbReference type="Pfam" id="PF00082">
    <property type="entry name" value="Peptidase_S8"/>
    <property type="match status" value="1"/>
</dbReference>
<keyword evidence="10" id="KW-1185">Reference proteome</keyword>
<dbReference type="InterPro" id="IPR013783">
    <property type="entry name" value="Ig-like_fold"/>
</dbReference>
<dbReference type="InterPro" id="IPR023828">
    <property type="entry name" value="Peptidase_S8_Ser-AS"/>
</dbReference>
<keyword evidence="2 6" id="KW-0645">Protease</keyword>
<reference evidence="9 10" key="1">
    <citation type="submission" date="2016-12" db="EMBL/GenBank/DDBJ databases">
        <title>The draft genome sequence of Actinophytocola sp. 11-183.</title>
        <authorList>
            <person name="Wang W."/>
            <person name="Yuan L."/>
        </authorList>
    </citation>
    <scope>NUCLEOTIDE SEQUENCE [LARGE SCALE GENOMIC DNA]</scope>
    <source>
        <strain evidence="9 10">11-183</strain>
    </source>
</reference>
<feature type="active site" description="Charge relay system" evidence="5 6">
    <location>
        <position position="204"/>
    </location>
</feature>
<dbReference type="Gene3D" id="2.60.40.10">
    <property type="entry name" value="Immunoglobulins"/>
    <property type="match status" value="1"/>
</dbReference>
<dbReference type="GO" id="GO:0004252">
    <property type="term" value="F:serine-type endopeptidase activity"/>
    <property type="evidence" value="ECO:0007669"/>
    <property type="project" value="UniProtKB-UniRule"/>
</dbReference>
<evidence type="ECO:0000256" key="5">
    <source>
        <dbReference type="PIRSR" id="PIRSR615500-1"/>
    </source>
</evidence>
<dbReference type="PROSITE" id="PS00137">
    <property type="entry name" value="SUBTILASE_HIS"/>
    <property type="match status" value="1"/>
</dbReference>
<proteinExistence type="inferred from homology"/>
<keyword evidence="3 6" id="KW-0378">Hydrolase</keyword>
<evidence type="ECO:0000256" key="7">
    <source>
        <dbReference type="RuleBase" id="RU003355"/>
    </source>
</evidence>
<evidence type="ECO:0000313" key="9">
    <source>
        <dbReference type="EMBL" id="OLF05309.1"/>
    </source>
</evidence>
<comment type="similarity">
    <text evidence="1 6 7">Belongs to the peptidase S8 family.</text>
</comment>
<dbReference type="Proteomes" id="UP000185596">
    <property type="component" value="Unassembled WGS sequence"/>
</dbReference>
<dbReference type="EMBL" id="MSIE01000141">
    <property type="protein sequence ID" value="OLF05309.1"/>
    <property type="molecule type" value="Genomic_DNA"/>
</dbReference>
<evidence type="ECO:0000313" key="10">
    <source>
        <dbReference type="Proteomes" id="UP000185596"/>
    </source>
</evidence>
<dbReference type="STRING" id="1912961.BU204_37220"/>
<dbReference type="SUPFAM" id="SSF52743">
    <property type="entry name" value="Subtilisin-like"/>
    <property type="match status" value="1"/>
</dbReference>
<protein>
    <recommendedName>
        <fullName evidence="8">Peptidase S8/S53 domain-containing protein</fullName>
    </recommendedName>
</protein>
<evidence type="ECO:0000259" key="8">
    <source>
        <dbReference type="Pfam" id="PF00082"/>
    </source>
</evidence>
<dbReference type="InterPro" id="IPR036852">
    <property type="entry name" value="Peptidase_S8/S53_dom_sf"/>
</dbReference>
<keyword evidence="4 6" id="KW-0720">Serine protease</keyword>
<comment type="caution">
    <text evidence="9">The sequence shown here is derived from an EMBL/GenBank/DDBJ whole genome shotgun (WGS) entry which is preliminary data.</text>
</comment>
<evidence type="ECO:0000256" key="1">
    <source>
        <dbReference type="ARBA" id="ARBA00011073"/>
    </source>
</evidence>
<feature type="active site" description="Charge relay system" evidence="5 6">
    <location>
        <position position="412"/>
    </location>
</feature>
<dbReference type="PIRSF" id="PIRSF037854">
    <property type="entry name" value="Dihydropyridine_esterase"/>
    <property type="match status" value="1"/>
</dbReference>
<organism evidence="9 10">
    <name type="scientific">Actinophytocola xanthii</name>
    <dbReference type="NCBI Taxonomy" id="1912961"/>
    <lineage>
        <taxon>Bacteria</taxon>
        <taxon>Bacillati</taxon>
        <taxon>Actinomycetota</taxon>
        <taxon>Actinomycetes</taxon>
        <taxon>Pseudonocardiales</taxon>
        <taxon>Pseudonocardiaceae</taxon>
    </lineage>
</organism>
<evidence type="ECO:0000256" key="6">
    <source>
        <dbReference type="PROSITE-ProRule" id="PRU01240"/>
    </source>
</evidence>
<name>A0A1Q8BT76_9PSEU</name>
<dbReference type="InterPro" id="IPR050131">
    <property type="entry name" value="Peptidase_S8_subtilisin-like"/>
</dbReference>
<evidence type="ECO:0000256" key="2">
    <source>
        <dbReference type="ARBA" id="ARBA00022670"/>
    </source>
</evidence>
<dbReference type="PROSITE" id="PS00136">
    <property type="entry name" value="SUBTILASE_ASP"/>
    <property type="match status" value="1"/>
</dbReference>
<feature type="domain" description="Peptidase S8/S53" evidence="8">
    <location>
        <begin position="195"/>
        <end position="459"/>
    </location>
</feature>
<gene>
    <name evidence="9" type="ORF">BU204_37220</name>
</gene>
<dbReference type="PRINTS" id="PR00723">
    <property type="entry name" value="SUBTILISIN"/>
</dbReference>
<dbReference type="AlphaFoldDB" id="A0A1Q8BT76"/>
<evidence type="ECO:0000256" key="4">
    <source>
        <dbReference type="ARBA" id="ARBA00022825"/>
    </source>
</evidence>
<dbReference type="PROSITE" id="PS00138">
    <property type="entry name" value="SUBTILASE_SER"/>
    <property type="match status" value="1"/>
</dbReference>
<feature type="active site" description="Charge relay system" evidence="5 6">
    <location>
        <position position="236"/>
    </location>
</feature>
<dbReference type="PROSITE" id="PS51892">
    <property type="entry name" value="SUBTILASE"/>
    <property type="match status" value="1"/>
</dbReference>
<dbReference type="InterPro" id="IPR023827">
    <property type="entry name" value="Peptidase_S8_Asp-AS"/>
</dbReference>
<dbReference type="InterPro" id="IPR022398">
    <property type="entry name" value="Peptidase_S8_His-AS"/>
</dbReference>
<dbReference type="GO" id="GO:0005975">
    <property type="term" value="P:carbohydrate metabolic process"/>
    <property type="evidence" value="ECO:0007669"/>
    <property type="project" value="UniProtKB-ARBA"/>
</dbReference>
<dbReference type="Gene3D" id="3.40.50.200">
    <property type="entry name" value="Peptidase S8/S53 domain"/>
    <property type="match status" value="1"/>
</dbReference>
<dbReference type="PANTHER" id="PTHR43806">
    <property type="entry name" value="PEPTIDASE S8"/>
    <property type="match status" value="1"/>
</dbReference>